<sequence>MTIQEGQQDLTRQLGTAYEPREAAQIADWVMENLSGLKKIDRLLHKQKRLTPEQDKLLEKYKAQLLEHTPVQYVLHEAWFYGLKLYVDEQVLIPRPETEELVEWVVAEVDNRQSAIGSRQLVILDIGTGSGCIPIALKKKLPGATVYGCDVSKGALGVSRQNARNLAAAVEFLLVDFLQVDQWAVLPMADIIVSNPPYIPVKDKATMHANVLEHEPHLALFVENDDPLLFYRNIARFAQGKLLPAGRIYVEIHEDLGAATVQVFQEHGFAVVLKKDMQGKDRMIRAMKIN</sequence>
<keyword evidence="3 8" id="KW-0808">Transferase</keyword>
<dbReference type="Pfam" id="PF17827">
    <property type="entry name" value="PrmC_N"/>
    <property type="match status" value="1"/>
</dbReference>
<dbReference type="GO" id="GO:0003676">
    <property type="term" value="F:nucleic acid binding"/>
    <property type="evidence" value="ECO:0007669"/>
    <property type="project" value="InterPro"/>
</dbReference>
<dbReference type="GO" id="GO:0102559">
    <property type="term" value="F:peptide chain release factor N(5)-glutamine methyltransferase activity"/>
    <property type="evidence" value="ECO:0007669"/>
    <property type="project" value="UniProtKB-EC"/>
</dbReference>
<evidence type="ECO:0000256" key="5">
    <source>
        <dbReference type="ARBA" id="ARBA00048391"/>
    </source>
</evidence>
<dbReference type="Pfam" id="PF05175">
    <property type="entry name" value="MTS"/>
    <property type="match status" value="1"/>
</dbReference>
<dbReference type="CDD" id="cd02440">
    <property type="entry name" value="AdoMet_MTases"/>
    <property type="match status" value="1"/>
</dbReference>
<name>A0A3B7MU71_9BACT</name>
<dbReference type="InterPro" id="IPR007848">
    <property type="entry name" value="Small_mtfrase_dom"/>
</dbReference>
<evidence type="ECO:0000256" key="3">
    <source>
        <dbReference type="ARBA" id="ARBA00022679"/>
    </source>
</evidence>
<dbReference type="SUPFAM" id="SSF53335">
    <property type="entry name" value="S-adenosyl-L-methionine-dependent methyltransferases"/>
    <property type="match status" value="1"/>
</dbReference>
<feature type="domain" description="Release factor glutamine methyltransferase N-terminal" evidence="7">
    <location>
        <begin position="10"/>
        <end position="75"/>
    </location>
</feature>
<keyword evidence="9" id="KW-1185">Reference proteome</keyword>
<dbReference type="GO" id="GO:0032259">
    <property type="term" value="P:methylation"/>
    <property type="evidence" value="ECO:0007669"/>
    <property type="project" value="UniProtKB-KW"/>
</dbReference>
<dbReference type="Gene3D" id="3.40.50.150">
    <property type="entry name" value="Vaccinia Virus protein VP39"/>
    <property type="match status" value="1"/>
</dbReference>
<dbReference type="InterPro" id="IPR040758">
    <property type="entry name" value="PrmC_N"/>
</dbReference>
<dbReference type="InterPro" id="IPR029063">
    <property type="entry name" value="SAM-dependent_MTases_sf"/>
</dbReference>
<evidence type="ECO:0000259" key="7">
    <source>
        <dbReference type="Pfam" id="PF17827"/>
    </source>
</evidence>
<comment type="catalytic activity">
    <reaction evidence="5">
        <text>L-glutaminyl-[peptide chain release factor] + S-adenosyl-L-methionine = N(5)-methyl-L-glutaminyl-[peptide chain release factor] + S-adenosyl-L-homocysteine + H(+)</text>
        <dbReference type="Rhea" id="RHEA:42896"/>
        <dbReference type="Rhea" id="RHEA-COMP:10271"/>
        <dbReference type="Rhea" id="RHEA-COMP:10272"/>
        <dbReference type="ChEBI" id="CHEBI:15378"/>
        <dbReference type="ChEBI" id="CHEBI:30011"/>
        <dbReference type="ChEBI" id="CHEBI:57856"/>
        <dbReference type="ChEBI" id="CHEBI:59789"/>
        <dbReference type="ChEBI" id="CHEBI:61891"/>
        <dbReference type="EC" id="2.1.1.297"/>
    </reaction>
</comment>
<keyword evidence="2 8" id="KW-0489">Methyltransferase</keyword>
<accession>A0A3B7MU71</accession>
<protein>
    <recommendedName>
        <fullName evidence="1">peptide chain release factor N(5)-glutamine methyltransferase</fullName>
        <ecNumber evidence="1">2.1.1.297</ecNumber>
    </recommendedName>
</protein>
<dbReference type="EC" id="2.1.1.297" evidence="1"/>
<reference evidence="8 9" key="1">
    <citation type="submission" date="2018-09" db="EMBL/GenBank/DDBJ databases">
        <title>Genome sequencing of strain 6GH32-13.</title>
        <authorList>
            <person name="Weon H.-Y."/>
            <person name="Heo J."/>
            <person name="Kwon S.-W."/>
        </authorList>
    </citation>
    <scope>NUCLEOTIDE SEQUENCE [LARGE SCALE GENOMIC DNA]</scope>
    <source>
        <strain evidence="8 9">5GH32-13</strain>
    </source>
</reference>
<dbReference type="Proteomes" id="UP000263900">
    <property type="component" value="Chromosome"/>
</dbReference>
<proteinExistence type="predicted"/>
<dbReference type="Gene3D" id="1.10.8.10">
    <property type="entry name" value="DNA helicase RuvA subunit, C-terminal domain"/>
    <property type="match status" value="1"/>
</dbReference>
<gene>
    <name evidence="8" type="primary">prmC</name>
    <name evidence="8" type="ORF">D3H65_30565</name>
</gene>
<dbReference type="NCBIfam" id="TIGR00536">
    <property type="entry name" value="hemK_fam"/>
    <property type="match status" value="1"/>
</dbReference>
<dbReference type="PROSITE" id="PS00092">
    <property type="entry name" value="N6_MTASE"/>
    <property type="match status" value="1"/>
</dbReference>
<evidence type="ECO:0000259" key="6">
    <source>
        <dbReference type="Pfam" id="PF05175"/>
    </source>
</evidence>
<evidence type="ECO:0000256" key="2">
    <source>
        <dbReference type="ARBA" id="ARBA00022603"/>
    </source>
</evidence>
<dbReference type="EMBL" id="CP032157">
    <property type="protein sequence ID" value="AXY78072.1"/>
    <property type="molecule type" value="Genomic_DNA"/>
</dbReference>
<dbReference type="AlphaFoldDB" id="A0A3B7MU71"/>
<dbReference type="RefSeq" id="WP_119053945.1">
    <property type="nucleotide sequence ID" value="NZ_CP032157.1"/>
</dbReference>
<dbReference type="NCBIfam" id="TIGR03534">
    <property type="entry name" value="RF_mod_PrmC"/>
    <property type="match status" value="1"/>
</dbReference>
<dbReference type="InterPro" id="IPR004556">
    <property type="entry name" value="HemK-like"/>
</dbReference>
<dbReference type="OrthoDB" id="9800643at2"/>
<evidence type="ECO:0000313" key="9">
    <source>
        <dbReference type="Proteomes" id="UP000263900"/>
    </source>
</evidence>
<dbReference type="PANTHER" id="PTHR18895:SF74">
    <property type="entry name" value="MTRF1L RELEASE FACTOR GLUTAMINE METHYLTRANSFERASE"/>
    <property type="match status" value="1"/>
</dbReference>
<evidence type="ECO:0000256" key="1">
    <source>
        <dbReference type="ARBA" id="ARBA00012771"/>
    </source>
</evidence>
<dbReference type="KEGG" id="pseg:D3H65_30565"/>
<dbReference type="InterPro" id="IPR002052">
    <property type="entry name" value="DNA_methylase_N6_adenine_CS"/>
</dbReference>
<organism evidence="8 9">
    <name type="scientific">Paraflavitalea soli</name>
    <dbReference type="NCBI Taxonomy" id="2315862"/>
    <lineage>
        <taxon>Bacteria</taxon>
        <taxon>Pseudomonadati</taxon>
        <taxon>Bacteroidota</taxon>
        <taxon>Chitinophagia</taxon>
        <taxon>Chitinophagales</taxon>
        <taxon>Chitinophagaceae</taxon>
        <taxon>Paraflavitalea</taxon>
    </lineage>
</organism>
<feature type="domain" description="Methyltransferase small" evidence="6">
    <location>
        <begin position="122"/>
        <end position="203"/>
    </location>
</feature>
<evidence type="ECO:0000313" key="8">
    <source>
        <dbReference type="EMBL" id="AXY78072.1"/>
    </source>
</evidence>
<dbReference type="InterPro" id="IPR050320">
    <property type="entry name" value="N5-glutamine_MTase"/>
</dbReference>
<dbReference type="InterPro" id="IPR019874">
    <property type="entry name" value="RF_methyltr_PrmC"/>
</dbReference>
<evidence type="ECO:0000256" key="4">
    <source>
        <dbReference type="ARBA" id="ARBA00022691"/>
    </source>
</evidence>
<keyword evidence="4" id="KW-0949">S-adenosyl-L-methionine</keyword>
<dbReference type="PANTHER" id="PTHR18895">
    <property type="entry name" value="HEMK METHYLTRANSFERASE"/>
    <property type="match status" value="1"/>
</dbReference>